<dbReference type="EMBL" id="CAJNRF010010659">
    <property type="protein sequence ID" value="CAF2122828.1"/>
    <property type="molecule type" value="Genomic_DNA"/>
</dbReference>
<name>A0A816VD60_9BILA</name>
<dbReference type="Proteomes" id="UP000663866">
    <property type="component" value="Unassembled WGS sequence"/>
</dbReference>
<comment type="caution">
    <text evidence="1">The sequence shown here is derived from an EMBL/GenBank/DDBJ whole genome shotgun (WGS) entry which is preliminary data.</text>
</comment>
<dbReference type="AlphaFoldDB" id="A0A816VD60"/>
<accession>A0A816VD60</accession>
<proteinExistence type="predicted"/>
<dbReference type="SUPFAM" id="SSF56399">
    <property type="entry name" value="ADP-ribosylation"/>
    <property type="match status" value="1"/>
</dbReference>
<dbReference type="EMBL" id="CAJOBG010025389">
    <property type="protein sequence ID" value="CAF4339454.1"/>
    <property type="molecule type" value="Genomic_DNA"/>
</dbReference>
<protein>
    <submittedName>
        <fullName evidence="1">Uncharacterized protein</fullName>
    </submittedName>
</protein>
<reference evidence="1" key="1">
    <citation type="submission" date="2021-02" db="EMBL/GenBank/DDBJ databases">
        <authorList>
            <person name="Nowell W R."/>
        </authorList>
    </citation>
    <scope>NUCLEOTIDE SEQUENCE</scope>
</reference>
<organism evidence="1 3">
    <name type="scientific">Rotaria magnacalcarata</name>
    <dbReference type="NCBI Taxonomy" id="392030"/>
    <lineage>
        <taxon>Eukaryota</taxon>
        <taxon>Metazoa</taxon>
        <taxon>Spiralia</taxon>
        <taxon>Gnathifera</taxon>
        <taxon>Rotifera</taxon>
        <taxon>Eurotatoria</taxon>
        <taxon>Bdelloidea</taxon>
        <taxon>Philodinida</taxon>
        <taxon>Philodinidae</taxon>
        <taxon>Rotaria</taxon>
    </lineage>
</organism>
<evidence type="ECO:0000313" key="2">
    <source>
        <dbReference type="EMBL" id="CAF4339454.1"/>
    </source>
</evidence>
<dbReference type="Gene3D" id="3.90.176.10">
    <property type="entry name" value="Toxin ADP-ribosyltransferase, Chain A, domain 1"/>
    <property type="match status" value="1"/>
</dbReference>
<gene>
    <name evidence="2" type="ORF">OVN521_LOCUS32565</name>
    <name evidence="1" type="ORF">WKI299_LOCUS24713</name>
</gene>
<evidence type="ECO:0000313" key="4">
    <source>
        <dbReference type="Proteomes" id="UP000663866"/>
    </source>
</evidence>
<keyword evidence="4" id="KW-1185">Reference proteome</keyword>
<dbReference type="Proteomes" id="UP000663856">
    <property type="component" value="Unassembled WGS sequence"/>
</dbReference>
<sequence>MMSEDEMKTLRATAGSIISLSSFLSTSLNRRITEKFLRTSMGSYSFHDRIGVIFEIEADPNVVCDAKNDNRRSFAQTGELSYYRDEVEILFMFGSIFRLEEIRRDESFDDARICVIRMKLCGDDNNDLKELYDRIKNEDERREETNLMTLSTSM</sequence>
<evidence type="ECO:0000313" key="1">
    <source>
        <dbReference type="EMBL" id="CAF2122828.1"/>
    </source>
</evidence>
<evidence type="ECO:0000313" key="3">
    <source>
        <dbReference type="Proteomes" id="UP000663856"/>
    </source>
</evidence>